<name>A0ACB5UPC9_9FIRM</name>
<organism evidence="1 2">
    <name type="scientific">Vallitalea maricola</name>
    <dbReference type="NCBI Taxonomy" id="3074433"/>
    <lineage>
        <taxon>Bacteria</taxon>
        <taxon>Bacillati</taxon>
        <taxon>Bacillota</taxon>
        <taxon>Clostridia</taxon>
        <taxon>Lachnospirales</taxon>
        <taxon>Vallitaleaceae</taxon>
        <taxon>Vallitalea</taxon>
    </lineage>
</organism>
<dbReference type="Proteomes" id="UP001374599">
    <property type="component" value="Unassembled WGS sequence"/>
</dbReference>
<sequence>MPEKHFEIERDYVDRVILVCVATRENDSYCEESLDELEELANTAGAITLEKVIQNRESVHPGTYLGKGKIAEIKELIYELDATGIICDDELSPAQLKNLEDVLECKIMDRTMLILDIFAKRAHTREGIIQVELAQLQYRLSRLAGIGTSLSRLGGGIGTRGPGEKKLETDRRHIRNRISQLKKELLDVKNHRDLIRERRKKQGKVKIAIVGYTNAGKSTLLNKLTDAEVLEEDKLFATLDPTTRQLILPNGTEVLLTDTVGFIRKLPHHLIKAFHSTLEEAVVADILIHVVDSANEQANSHIRVVYETLEELGATGKTVITIFNKIDKEGSNKHLEDYNAYKTLQVSVKEGTGLEELLDIIEKKIQQDKILIKEVISYDNGNLLNQIRVNGQIIKEEYRNEGTYIEAYVDDKTYGELNKIKTKVLI</sequence>
<keyword evidence="2" id="KW-1185">Reference proteome</keyword>
<comment type="caution">
    <text evidence="1">The sequence shown here is derived from an EMBL/GenBank/DDBJ whole genome shotgun (WGS) entry which is preliminary data.</text>
</comment>
<evidence type="ECO:0000313" key="2">
    <source>
        <dbReference type="Proteomes" id="UP001374599"/>
    </source>
</evidence>
<dbReference type="EMBL" id="BTPU01000071">
    <property type="protein sequence ID" value="GMQ64477.1"/>
    <property type="molecule type" value="Genomic_DNA"/>
</dbReference>
<gene>
    <name evidence="1" type="ORF">AN2V17_37140</name>
</gene>
<protein>
    <submittedName>
        <fullName evidence="1">Uncharacterized protein</fullName>
    </submittedName>
</protein>
<proteinExistence type="predicted"/>
<reference evidence="1" key="1">
    <citation type="submission" date="2023-09" db="EMBL/GenBank/DDBJ databases">
        <title>Vallitalea sediminicola and Vallitalea maricola sp. nov., anaerobic bacteria isolated from marine sediment.</title>
        <authorList>
            <person name="Hirano S."/>
            <person name="Maeda A."/>
            <person name="Terahara T."/>
            <person name="Mori K."/>
            <person name="Hamada M."/>
            <person name="Matsumoto R."/>
            <person name="Kobayashi T."/>
        </authorList>
    </citation>
    <scope>NUCLEOTIDE SEQUENCE</scope>
    <source>
        <strain evidence="1">AN17-2</strain>
    </source>
</reference>
<accession>A0ACB5UPC9</accession>
<evidence type="ECO:0000313" key="1">
    <source>
        <dbReference type="EMBL" id="GMQ64477.1"/>
    </source>
</evidence>